<dbReference type="STRING" id="1802559.A2372_01930"/>
<dbReference type="GO" id="GO:0009252">
    <property type="term" value="P:peptidoglycan biosynthetic process"/>
    <property type="evidence" value="ECO:0007669"/>
    <property type="project" value="UniProtKB-UniRule"/>
</dbReference>
<evidence type="ECO:0000256" key="1">
    <source>
        <dbReference type="ARBA" id="ARBA00022475"/>
    </source>
</evidence>
<dbReference type="Pfam" id="PF02618">
    <property type="entry name" value="YceG"/>
    <property type="match status" value="1"/>
</dbReference>
<keyword evidence="1 7" id="KW-1003">Cell membrane</keyword>
<dbReference type="EC" id="4.2.2.29" evidence="7"/>
<dbReference type="PANTHER" id="PTHR30518:SF2">
    <property type="entry name" value="ENDOLYTIC MUREIN TRANSGLYCOSYLASE"/>
    <property type="match status" value="1"/>
</dbReference>
<keyword evidence="4 7" id="KW-0472">Membrane</keyword>
<protein>
    <recommendedName>
        <fullName evidence="7">Endolytic murein transglycosylase</fullName>
        <ecNumber evidence="7">4.2.2.29</ecNumber>
    </recommendedName>
    <alternativeName>
        <fullName evidence="7">Peptidoglycan lytic transglycosylase</fullName>
    </alternativeName>
    <alternativeName>
        <fullName evidence="7">Peptidoglycan polymerization terminase</fullName>
    </alternativeName>
</protein>
<dbReference type="GO" id="GO:0008932">
    <property type="term" value="F:lytic endotransglycosylase activity"/>
    <property type="evidence" value="ECO:0007669"/>
    <property type="project" value="UniProtKB-UniRule"/>
</dbReference>
<dbReference type="AlphaFoldDB" id="A0A1F8DYW7"/>
<comment type="catalytic activity">
    <reaction evidence="7">
        <text>a peptidoglycan chain = a peptidoglycan chain with N-acetyl-1,6-anhydromuramyl-[peptide] at the reducing end + a peptidoglycan chain with N-acetylglucosamine at the non-reducing end.</text>
        <dbReference type="EC" id="4.2.2.29"/>
    </reaction>
</comment>
<comment type="function">
    <text evidence="7">Functions as a peptidoglycan terminase that cleaves nascent peptidoglycan strands endolytically to terminate their elongation.</text>
</comment>
<gene>
    <name evidence="7" type="primary">mltG</name>
    <name evidence="8" type="ORF">A2372_01930</name>
</gene>
<reference evidence="8 9" key="1">
    <citation type="journal article" date="2016" name="Nat. Commun.">
        <title>Thousands of microbial genomes shed light on interconnected biogeochemical processes in an aquifer system.</title>
        <authorList>
            <person name="Anantharaman K."/>
            <person name="Brown C.T."/>
            <person name="Hug L.A."/>
            <person name="Sharon I."/>
            <person name="Castelle C.J."/>
            <person name="Probst A.J."/>
            <person name="Thomas B.C."/>
            <person name="Singh A."/>
            <person name="Wilkins M.J."/>
            <person name="Karaoz U."/>
            <person name="Brodie E.L."/>
            <person name="Williams K.H."/>
            <person name="Hubbard S.S."/>
            <person name="Banfield J.F."/>
        </authorList>
    </citation>
    <scope>NUCLEOTIDE SEQUENCE [LARGE SCALE GENOMIC DNA]</scope>
</reference>
<accession>A0A1F8DYW7</accession>
<name>A0A1F8DYW7_9BACT</name>
<comment type="caution">
    <text evidence="8">The sequence shown here is derived from an EMBL/GenBank/DDBJ whole genome shotgun (WGS) entry which is preliminary data.</text>
</comment>
<dbReference type="HAMAP" id="MF_02065">
    <property type="entry name" value="MltG"/>
    <property type="match status" value="1"/>
</dbReference>
<keyword evidence="3 7" id="KW-1133">Transmembrane helix</keyword>
<dbReference type="Proteomes" id="UP000176422">
    <property type="component" value="Unassembled WGS sequence"/>
</dbReference>
<dbReference type="Gene3D" id="3.30.1490.480">
    <property type="entry name" value="Endolytic murein transglycosylase"/>
    <property type="match status" value="1"/>
</dbReference>
<dbReference type="InterPro" id="IPR003770">
    <property type="entry name" value="MLTG-like"/>
</dbReference>
<evidence type="ECO:0000313" key="8">
    <source>
        <dbReference type="EMBL" id="OGM93148.1"/>
    </source>
</evidence>
<evidence type="ECO:0000256" key="2">
    <source>
        <dbReference type="ARBA" id="ARBA00022692"/>
    </source>
</evidence>
<sequence>MSASALFFLVLLALLGGAMVADGLKPRAERSSAPFTVEFSVQAGMGVQEIARELEREGVIRSKDAFRVYSLLSGKASSFQPGVYTVGPEMPARAIVSLLTAGPLEVEVLVTPGMTMIEAEDILVANRVLAEGDLSAFPVNTIRAKYPFLGDAEILEGFLFPDTYRFYPHSDPALVVGKFLDNFEAKVGPLLRNPENNDTIHWLILASILEKEVTNEKEAQTVAGILEKRLAIGMPLQVDASIIYAKCKRFISCSALTRADFRIESPYNTYLHKGLPPTPISNPGIDAISAARSPVRSNYLYYLSDPLTKRTIFSKTFDEHNANRIKYLH</sequence>
<evidence type="ECO:0000256" key="6">
    <source>
        <dbReference type="ARBA" id="ARBA00023316"/>
    </source>
</evidence>
<comment type="similarity">
    <text evidence="7">Belongs to the transglycosylase MltG family.</text>
</comment>
<proteinExistence type="inferred from homology"/>
<dbReference type="EMBL" id="MGIT01000001">
    <property type="protein sequence ID" value="OGM93148.1"/>
    <property type="molecule type" value="Genomic_DNA"/>
</dbReference>
<keyword evidence="5 7" id="KW-0456">Lyase</keyword>
<evidence type="ECO:0000256" key="7">
    <source>
        <dbReference type="HAMAP-Rule" id="MF_02065"/>
    </source>
</evidence>
<keyword evidence="6 7" id="KW-0961">Cell wall biogenesis/degradation</keyword>
<feature type="site" description="Important for catalytic activity" evidence="7">
    <location>
        <position position="212"/>
    </location>
</feature>
<evidence type="ECO:0000256" key="5">
    <source>
        <dbReference type="ARBA" id="ARBA00023239"/>
    </source>
</evidence>
<evidence type="ECO:0000256" key="4">
    <source>
        <dbReference type="ARBA" id="ARBA00023136"/>
    </source>
</evidence>
<dbReference type="GO" id="GO:0071555">
    <property type="term" value="P:cell wall organization"/>
    <property type="evidence" value="ECO:0007669"/>
    <property type="project" value="UniProtKB-KW"/>
</dbReference>
<dbReference type="GO" id="GO:0005886">
    <property type="term" value="C:plasma membrane"/>
    <property type="evidence" value="ECO:0007669"/>
    <property type="project" value="UniProtKB-UniRule"/>
</dbReference>
<dbReference type="NCBIfam" id="TIGR00247">
    <property type="entry name" value="endolytic transglycosylase MltG"/>
    <property type="match status" value="1"/>
</dbReference>
<evidence type="ECO:0000313" key="9">
    <source>
        <dbReference type="Proteomes" id="UP000176422"/>
    </source>
</evidence>
<dbReference type="PANTHER" id="PTHR30518">
    <property type="entry name" value="ENDOLYTIC MUREIN TRANSGLYCOSYLASE"/>
    <property type="match status" value="1"/>
</dbReference>
<organism evidence="8 9">
    <name type="scientific">Candidatus Wolfebacteria bacterium RIFOXYB1_FULL_54_12</name>
    <dbReference type="NCBI Taxonomy" id="1802559"/>
    <lineage>
        <taxon>Bacteria</taxon>
        <taxon>Candidatus Wolfeibacteriota</taxon>
    </lineage>
</organism>
<keyword evidence="2 7" id="KW-0812">Transmembrane</keyword>
<evidence type="ECO:0000256" key="3">
    <source>
        <dbReference type="ARBA" id="ARBA00022989"/>
    </source>
</evidence>